<gene>
    <name evidence="2" type="ORF">DFH07DRAFT_862937</name>
</gene>
<evidence type="ECO:0000313" key="3">
    <source>
        <dbReference type="Proteomes" id="UP001215280"/>
    </source>
</evidence>
<feature type="non-terminal residue" evidence="2">
    <location>
        <position position="1"/>
    </location>
</feature>
<keyword evidence="3" id="KW-1185">Reference proteome</keyword>
<evidence type="ECO:0000313" key="2">
    <source>
        <dbReference type="EMBL" id="KAJ7715162.1"/>
    </source>
</evidence>
<reference evidence="2" key="1">
    <citation type="submission" date="2023-03" db="EMBL/GenBank/DDBJ databases">
        <title>Massive genome expansion in bonnet fungi (Mycena s.s.) driven by repeated elements and novel gene families across ecological guilds.</title>
        <authorList>
            <consortium name="Lawrence Berkeley National Laboratory"/>
            <person name="Harder C.B."/>
            <person name="Miyauchi S."/>
            <person name="Viragh M."/>
            <person name="Kuo A."/>
            <person name="Thoen E."/>
            <person name="Andreopoulos B."/>
            <person name="Lu D."/>
            <person name="Skrede I."/>
            <person name="Drula E."/>
            <person name="Henrissat B."/>
            <person name="Morin E."/>
            <person name="Kohler A."/>
            <person name="Barry K."/>
            <person name="LaButti K."/>
            <person name="Morin E."/>
            <person name="Salamov A."/>
            <person name="Lipzen A."/>
            <person name="Mereny Z."/>
            <person name="Hegedus B."/>
            <person name="Baldrian P."/>
            <person name="Stursova M."/>
            <person name="Weitz H."/>
            <person name="Taylor A."/>
            <person name="Grigoriev I.V."/>
            <person name="Nagy L.G."/>
            <person name="Martin F."/>
            <person name="Kauserud H."/>
        </authorList>
    </citation>
    <scope>NUCLEOTIDE SEQUENCE</scope>
    <source>
        <strain evidence="2">CBHHK188m</strain>
    </source>
</reference>
<name>A0AAD7MFR2_9AGAR</name>
<dbReference type="EMBL" id="JARJLG010000354">
    <property type="protein sequence ID" value="KAJ7715162.1"/>
    <property type="molecule type" value="Genomic_DNA"/>
</dbReference>
<dbReference type="AlphaFoldDB" id="A0AAD7MFR2"/>
<proteinExistence type="predicted"/>
<keyword evidence="1" id="KW-0732">Signal</keyword>
<evidence type="ECO:0000256" key="1">
    <source>
        <dbReference type="SAM" id="SignalP"/>
    </source>
</evidence>
<comment type="caution">
    <text evidence="2">The sequence shown here is derived from an EMBL/GenBank/DDBJ whole genome shotgun (WGS) entry which is preliminary data.</text>
</comment>
<protein>
    <submittedName>
        <fullName evidence="2">Uncharacterized protein</fullName>
    </submittedName>
</protein>
<organism evidence="2 3">
    <name type="scientific">Mycena maculata</name>
    <dbReference type="NCBI Taxonomy" id="230809"/>
    <lineage>
        <taxon>Eukaryota</taxon>
        <taxon>Fungi</taxon>
        <taxon>Dikarya</taxon>
        <taxon>Basidiomycota</taxon>
        <taxon>Agaricomycotina</taxon>
        <taxon>Agaricomycetes</taxon>
        <taxon>Agaricomycetidae</taxon>
        <taxon>Agaricales</taxon>
        <taxon>Marasmiineae</taxon>
        <taxon>Mycenaceae</taxon>
        <taxon>Mycena</taxon>
    </lineage>
</organism>
<sequence length="201" mass="20625">MLSHHTFITFVTLVLAVLATAGPTALPRQDADIVTFCFQDGSCFQASALAEGCVELPLFSEPFETASLSAPGLECILSVGAGCGGTSVLFNSAGTVNLNSALGLATVGSFICTSDVDIINLCFPSATQDCFQATTITDGCANTPRFGLAFASVSLTTNGTQCTIFEDQDCAGDSASIAEPVVNFDLSTLGLSTVESFSCVN</sequence>
<feature type="chain" id="PRO_5041907089" evidence="1">
    <location>
        <begin position="22"/>
        <end position="201"/>
    </location>
</feature>
<feature type="signal peptide" evidence="1">
    <location>
        <begin position="1"/>
        <end position="21"/>
    </location>
</feature>
<accession>A0AAD7MFR2</accession>
<dbReference type="Proteomes" id="UP001215280">
    <property type="component" value="Unassembled WGS sequence"/>
</dbReference>